<dbReference type="CDD" id="cd00143">
    <property type="entry name" value="PP2Cc"/>
    <property type="match status" value="1"/>
</dbReference>
<dbReference type="Gene3D" id="3.60.40.10">
    <property type="entry name" value="PPM-type phosphatase domain"/>
    <property type="match status" value="1"/>
</dbReference>
<comment type="caution">
    <text evidence="2">The sequence shown here is derived from an EMBL/GenBank/DDBJ whole genome shotgun (WGS) entry which is preliminary data.</text>
</comment>
<dbReference type="EMBL" id="VEPZ02000847">
    <property type="protein sequence ID" value="KAE8716385.1"/>
    <property type="molecule type" value="Genomic_DNA"/>
</dbReference>
<evidence type="ECO:0000259" key="1">
    <source>
        <dbReference type="PROSITE" id="PS51746"/>
    </source>
</evidence>
<dbReference type="Pfam" id="PF00481">
    <property type="entry name" value="PP2C"/>
    <property type="match status" value="1"/>
</dbReference>
<organism evidence="2 3">
    <name type="scientific">Hibiscus syriacus</name>
    <name type="common">Rose of Sharon</name>
    <dbReference type="NCBI Taxonomy" id="106335"/>
    <lineage>
        <taxon>Eukaryota</taxon>
        <taxon>Viridiplantae</taxon>
        <taxon>Streptophyta</taxon>
        <taxon>Embryophyta</taxon>
        <taxon>Tracheophyta</taxon>
        <taxon>Spermatophyta</taxon>
        <taxon>Magnoliopsida</taxon>
        <taxon>eudicotyledons</taxon>
        <taxon>Gunneridae</taxon>
        <taxon>Pentapetalae</taxon>
        <taxon>rosids</taxon>
        <taxon>malvids</taxon>
        <taxon>Malvales</taxon>
        <taxon>Malvaceae</taxon>
        <taxon>Malvoideae</taxon>
        <taxon>Hibiscus</taxon>
    </lineage>
</organism>
<dbReference type="PROSITE" id="PS51746">
    <property type="entry name" value="PPM_2"/>
    <property type="match status" value="1"/>
</dbReference>
<name>A0A6A3BJD2_HIBSY</name>
<dbReference type="InterPro" id="IPR015655">
    <property type="entry name" value="PP2C"/>
</dbReference>
<evidence type="ECO:0000313" key="2">
    <source>
        <dbReference type="EMBL" id="KAE8716385.1"/>
    </source>
</evidence>
<reference evidence="2" key="1">
    <citation type="submission" date="2019-09" db="EMBL/GenBank/DDBJ databases">
        <title>Draft genome information of white flower Hibiscus syriacus.</title>
        <authorList>
            <person name="Kim Y.-M."/>
        </authorList>
    </citation>
    <scope>NUCLEOTIDE SEQUENCE [LARGE SCALE GENOMIC DNA]</scope>
    <source>
        <strain evidence="2">YM2019G1</strain>
    </source>
</reference>
<sequence>MHQLETLGYHNPRSMRPSFILPSIYAMPRHSAHCHDANKSFEKKSTPTVHVLTLGDSNIDQLPEAGSSKCWRFPAVICKNGGAKQLSVDHEPASERESIGIRGGFVSNFPGDVTHVDGQLAVARAFGDKNLKKHLTSEPDLITEMINDDTELIILANDGLWKVMSNQEAVDAIKGDSRQLLECCMFLKDATCKALSVEANKKAAPTVLARRVRVAGADFIVALVSSEIPRVFGFMVSRNLSTFVHLWKLNIGEF</sequence>
<keyword evidence="3" id="KW-1185">Reference proteome</keyword>
<proteinExistence type="predicted"/>
<dbReference type="AlphaFoldDB" id="A0A6A3BJD2"/>
<gene>
    <name evidence="2" type="ORF">F3Y22_tig00110122pilonHSYRG00164</name>
</gene>
<feature type="domain" description="PPM-type phosphatase" evidence="1">
    <location>
        <begin position="1"/>
        <end position="227"/>
    </location>
</feature>
<dbReference type="PANTHER" id="PTHR47992">
    <property type="entry name" value="PROTEIN PHOSPHATASE"/>
    <property type="match status" value="1"/>
</dbReference>
<dbReference type="SMART" id="SM00332">
    <property type="entry name" value="PP2Cc"/>
    <property type="match status" value="1"/>
</dbReference>
<protein>
    <recommendedName>
        <fullName evidence="1">PPM-type phosphatase domain-containing protein</fullName>
    </recommendedName>
</protein>
<dbReference type="SUPFAM" id="SSF81606">
    <property type="entry name" value="PP2C-like"/>
    <property type="match status" value="1"/>
</dbReference>
<dbReference type="GO" id="GO:0004722">
    <property type="term" value="F:protein serine/threonine phosphatase activity"/>
    <property type="evidence" value="ECO:0007669"/>
    <property type="project" value="InterPro"/>
</dbReference>
<dbReference type="InterPro" id="IPR036457">
    <property type="entry name" value="PPM-type-like_dom_sf"/>
</dbReference>
<evidence type="ECO:0000313" key="3">
    <source>
        <dbReference type="Proteomes" id="UP000436088"/>
    </source>
</evidence>
<dbReference type="Proteomes" id="UP000436088">
    <property type="component" value="Unassembled WGS sequence"/>
</dbReference>
<dbReference type="InterPro" id="IPR001932">
    <property type="entry name" value="PPM-type_phosphatase-like_dom"/>
</dbReference>
<accession>A0A6A3BJD2</accession>